<proteinExistence type="predicted"/>
<accession>A0A5P1E2S3</accession>
<evidence type="ECO:0000256" key="1">
    <source>
        <dbReference type="SAM" id="MobiDB-lite"/>
    </source>
</evidence>
<dbReference type="Gramene" id="ONK56840">
    <property type="protein sequence ID" value="ONK56840"/>
    <property type="gene ID" value="A4U43_C10F13650"/>
</dbReference>
<dbReference type="Proteomes" id="UP000243459">
    <property type="component" value="Chromosome 10"/>
</dbReference>
<feature type="compositionally biased region" description="Basic and acidic residues" evidence="1">
    <location>
        <begin position="199"/>
        <end position="211"/>
    </location>
</feature>
<evidence type="ECO:0000313" key="2">
    <source>
        <dbReference type="EMBL" id="ONK56840.1"/>
    </source>
</evidence>
<feature type="region of interest" description="Disordered" evidence="1">
    <location>
        <begin position="168"/>
        <end position="222"/>
    </location>
</feature>
<dbReference type="AlphaFoldDB" id="A0A5P1E2S3"/>
<reference evidence="3" key="1">
    <citation type="journal article" date="2017" name="Nat. Commun.">
        <title>The asparagus genome sheds light on the origin and evolution of a young Y chromosome.</title>
        <authorList>
            <person name="Harkess A."/>
            <person name="Zhou J."/>
            <person name="Xu C."/>
            <person name="Bowers J.E."/>
            <person name="Van der Hulst R."/>
            <person name="Ayyampalayam S."/>
            <person name="Mercati F."/>
            <person name="Riccardi P."/>
            <person name="McKain M.R."/>
            <person name="Kakrana A."/>
            <person name="Tang H."/>
            <person name="Ray J."/>
            <person name="Groenendijk J."/>
            <person name="Arikit S."/>
            <person name="Mathioni S.M."/>
            <person name="Nakano M."/>
            <person name="Shan H."/>
            <person name="Telgmann-Rauber A."/>
            <person name="Kanno A."/>
            <person name="Yue Z."/>
            <person name="Chen H."/>
            <person name="Li W."/>
            <person name="Chen Y."/>
            <person name="Xu X."/>
            <person name="Zhang Y."/>
            <person name="Luo S."/>
            <person name="Chen H."/>
            <person name="Gao J."/>
            <person name="Mao Z."/>
            <person name="Pires J.C."/>
            <person name="Luo M."/>
            <person name="Kudrna D."/>
            <person name="Wing R.A."/>
            <person name="Meyers B.C."/>
            <person name="Yi K."/>
            <person name="Kong H."/>
            <person name="Lavrijsen P."/>
            <person name="Sunseri F."/>
            <person name="Falavigna A."/>
            <person name="Ye Y."/>
            <person name="Leebens-Mack J.H."/>
            <person name="Chen G."/>
        </authorList>
    </citation>
    <scope>NUCLEOTIDE SEQUENCE [LARGE SCALE GENOMIC DNA]</scope>
    <source>
        <strain evidence="3">cv. DH0086</strain>
    </source>
</reference>
<organism evidence="2 3">
    <name type="scientific">Asparagus officinalis</name>
    <name type="common">Garden asparagus</name>
    <dbReference type="NCBI Taxonomy" id="4686"/>
    <lineage>
        <taxon>Eukaryota</taxon>
        <taxon>Viridiplantae</taxon>
        <taxon>Streptophyta</taxon>
        <taxon>Embryophyta</taxon>
        <taxon>Tracheophyta</taxon>
        <taxon>Spermatophyta</taxon>
        <taxon>Magnoliopsida</taxon>
        <taxon>Liliopsida</taxon>
        <taxon>Asparagales</taxon>
        <taxon>Asparagaceae</taxon>
        <taxon>Asparagoideae</taxon>
        <taxon>Asparagus</taxon>
    </lineage>
</organism>
<name>A0A5P1E2S3_ASPOF</name>
<protein>
    <submittedName>
        <fullName evidence="2">Uncharacterized protein</fullName>
    </submittedName>
</protein>
<dbReference type="EMBL" id="CM007390">
    <property type="protein sequence ID" value="ONK56840.1"/>
    <property type="molecule type" value="Genomic_DNA"/>
</dbReference>
<feature type="compositionally biased region" description="Acidic residues" evidence="1">
    <location>
        <begin position="184"/>
        <end position="196"/>
    </location>
</feature>
<feature type="compositionally biased region" description="Basic and acidic residues" evidence="1">
    <location>
        <begin position="171"/>
        <end position="183"/>
    </location>
</feature>
<sequence length="276" mass="31540">MIKKKSHSEILEKVVCGQDWRFAVDFIWDQGMPLNTRVVIHHEGCLIHFPRLKYVGGKSKLVYIDKEELSSDHTKRVIRDFGYIAGLRIFGKDPHITLDRGLKFVFDEITLTPTNLLTGHGANYMKLYVEHRKERLDCIDLDYEDGGIQNTTQESACVTKAPIQDTQVDLPHVKEKGKEKVNESDNDDDDEEEDYEGLVCEHEESKDKENGGDDIAENNDINTIGGKDVVPIMEANLDLECNDELRSLSSNNEEENTNKIKWSRFSAEKILIDSKL</sequence>
<gene>
    <name evidence="2" type="ORF">A4U43_C10F13650</name>
</gene>
<evidence type="ECO:0000313" key="3">
    <source>
        <dbReference type="Proteomes" id="UP000243459"/>
    </source>
</evidence>
<keyword evidence="3" id="KW-1185">Reference proteome</keyword>